<dbReference type="Gene3D" id="3.90.640.20">
    <property type="entry name" value="Heat-shock cognate protein, ATPase"/>
    <property type="match status" value="1"/>
</dbReference>
<evidence type="ECO:0000259" key="1">
    <source>
        <dbReference type="Pfam" id="PF11738"/>
    </source>
</evidence>
<dbReference type="Proteomes" id="UP000831290">
    <property type="component" value="Chromosome"/>
</dbReference>
<accession>A0A9E6ZNF7</accession>
<reference evidence="3" key="1">
    <citation type="submission" date="2022-03" db="EMBL/GenBank/DDBJ databases">
        <title>Description of Abyssus ytuae gen. nov., sp. nov., a novel member of the family Flavobacteriaceae isolated from the sediment of Mariana Trench.</title>
        <authorList>
            <person name="Zhang J."/>
            <person name="Xu X."/>
        </authorList>
    </citation>
    <scope>NUCLEOTIDE SEQUENCE</scope>
    <source>
        <strain evidence="3">MT3330</strain>
    </source>
</reference>
<sequence length="243" mass="27474">MKNIYILLIVTGFLGCEKDVSLTFSSKKINSETCNNCPAIDIDVPQAIPENKVSTKINDHITGFAINILNYSEDHAVKNIEEGIKVFNSDFKSLNNNFSDSMIAWEASIQGKVSFINDEIASLKFEHYLFTGGAHGYGGNSFLNFNVNNGDKIKNEELFKDYKKFRDFAEKKFRVQENIPEGESINSTGFLFEDDIFILPANIGFTNEGIELIYNPYEINVYSEGNVILKIPFEEVNEFLAIK</sequence>
<dbReference type="InterPro" id="IPR037126">
    <property type="entry name" value="PdaC/RsiV-like_sf"/>
</dbReference>
<feature type="domain" description="Deacetylase PdaC" evidence="2">
    <location>
        <begin position="35"/>
        <end position="136"/>
    </location>
</feature>
<keyword evidence="4" id="KW-1185">Reference proteome</keyword>
<evidence type="ECO:0000313" key="3">
    <source>
        <dbReference type="EMBL" id="UOB19154.1"/>
    </source>
</evidence>
<dbReference type="Pfam" id="PF11738">
    <property type="entry name" value="DUF3298"/>
    <property type="match status" value="1"/>
</dbReference>
<gene>
    <name evidence="3" type="ORF">MQE35_07610</name>
</gene>
<dbReference type="Gene3D" id="3.30.565.40">
    <property type="entry name" value="Fervidobacterium nodosum Rt17-B1 like"/>
    <property type="match status" value="1"/>
</dbReference>
<evidence type="ECO:0000259" key="2">
    <source>
        <dbReference type="Pfam" id="PF13739"/>
    </source>
</evidence>
<dbReference type="EMBL" id="CP094358">
    <property type="protein sequence ID" value="UOB19154.1"/>
    <property type="molecule type" value="Genomic_DNA"/>
</dbReference>
<dbReference type="InterPro" id="IPR025303">
    <property type="entry name" value="PdaC"/>
</dbReference>
<dbReference type="KEGG" id="fbm:MQE35_07610"/>
<dbReference type="Pfam" id="PF13739">
    <property type="entry name" value="PdaC"/>
    <property type="match status" value="1"/>
</dbReference>
<feature type="domain" description="DUF3298" evidence="1">
    <location>
        <begin position="157"/>
        <end position="234"/>
    </location>
</feature>
<dbReference type="AlphaFoldDB" id="A0A9E6ZNF7"/>
<proteinExistence type="predicted"/>
<protein>
    <submittedName>
        <fullName evidence="3">DUF3298 and DUF4163 domain-containing protein</fullName>
    </submittedName>
</protein>
<organism evidence="3 4">
    <name type="scientific">Abyssalbus ytuae</name>
    <dbReference type="NCBI Taxonomy" id="2926907"/>
    <lineage>
        <taxon>Bacteria</taxon>
        <taxon>Pseudomonadati</taxon>
        <taxon>Bacteroidota</taxon>
        <taxon>Flavobacteriia</taxon>
        <taxon>Flavobacteriales</taxon>
        <taxon>Flavobacteriaceae</taxon>
        <taxon>Abyssalbus</taxon>
    </lineage>
</organism>
<dbReference type="RefSeq" id="WP_255845771.1">
    <property type="nucleotide sequence ID" value="NZ_CP094358.1"/>
</dbReference>
<dbReference type="InterPro" id="IPR021729">
    <property type="entry name" value="DUF3298"/>
</dbReference>
<evidence type="ECO:0000313" key="4">
    <source>
        <dbReference type="Proteomes" id="UP000831290"/>
    </source>
</evidence>
<dbReference type="PROSITE" id="PS51257">
    <property type="entry name" value="PROKAR_LIPOPROTEIN"/>
    <property type="match status" value="1"/>
</dbReference>
<name>A0A9E6ZNF7_9FLAO</name>